<dbReference type="PIRSF" id="PIRSF037226">
    <property type="entry name" value="Amidohydrolase_ACY1L2_prd"/>
    <property type="match status" value="1"/>
</dbReference>
<dbReference type="Proteomes" id="UP001583177">
    <property type="component" value="Unassembled WGS sequence"/>
</dbReference>
<dbReference type="Pfam" id="PF01546">
    <property type="entry name" value="Peptidase_M20"/>
    <property type="match status" value="1"/>
</dbReference>
<dbReference type="InterPro" id="IPR017144">
    <property type="entry name" value="Xaa-Arg_dipeptidase"/>
</dbReference>
<evidence type="ECO:0000313" key="4">
    <source>
        <dbReference type="EMBL" id="KAL1871141.1"/>
    </source>
</evidence>
<name>A0ABR3X5C6_9PEZI</name>
<proteinExistence type="inferred from homology"/>
<dbReference type="PANTHER" id="PTHR30575:SF4">
    <property type="entry name" value="PEPTIDASE M20 DOMAIN-CONTAINING PROTEIN 2"/>
    <property type="match status" value="1"/>
</dbReference>
<dbReference type="SUPFAM" id="SSF53187">
    <property type="entry name" value="Zn-dependent exopeptidases"/>
    <property type="match status" value="1"/>
</dbReference>
<accession>A0ABR3X5C6</accession>
<evidence type="ECO:0000256" key="1">
    <source>
        <dbReference type="ARBA" id="ARBA00006247"/>
    </source>
</evidence>
<dbReference type="InterPro" id="IPR002933">
    <property type="entry name" value="Peptidase_M20"/>
</dbReference>
<keyword evidence="5" id="KW-1185">Reference proteome</keyword>
<dbReference type="InterPro" id="IPR036264">
    <property type="entry name" value="Bact_exopeptidase_dim_dom"/>
</dbReference>
<comment type="similarity">
    <text evidence="1 2">Belongs to the peptidase M20A family.</text>
</comment>
<organism evidence="4 5">
    <name type="scientific">Diaporthe australafricana</name>
    <dbReference type="NCBI Taxonomy" id="127596"/>
    <lineage>
        <taxon>Eukaryota</taxon>
        <taxon>Fungi</taxon>
        <taxon>Dikarya</taxon>
        <taxon>Ascomycota</taxon>
        <taxon>Pezizomycotina</taxon>
        <taxon>Sordariomycetes</taxon>
        <taxon>Sordariomycetidae</taxon>
        <taxon>Diaporthales</taxon>
        <taxon>Diaporthaceae</taxon>
        <taxon>Diaporthe</taxon>
    </lineage>
</organism>
<sequence>MEEENYVFVCLDDIQDTNSFESRPEYLADLNDFIETISGRLWTINKKIHDNPELGYKEYKAHALLTNFLNSKKGWKVTTSAYGMETAWVAVYDSGVKGPVVSFNVEMDALPIMGHACGHNLIATASLAGGLATAELMQRYQLKGKVVLFGTPAEEGGGGKIRLLEAGAYRDHKVDISLISHPGILHDSALVHTTGYTRFKAEFFGREAYAATSPWLGINALDALVIAYNGLSVLRQQTMPGDIIQGYITDGGSAPQIIPAYAAGIFVVRANSPSRLHTPSRLRELRRKVEACFRAGAEATGAELKITVEEAYAEHVPNRVLASSYTKYWDALDPPNPGSIDQDIHIGASTDQGDVSHVIPSLNASFSIPPGPDDTGPHSPGFEKASGTKDAFQRCLRTGKALAGTAVDILTTQGLLDRVVDQWKKDMEDSQ</sequence>
<dbReference type="InterPro" id="IPR017439">
    <property type="entry name" value="Amidohydrolase"/>
</dbReference>
<dbReference type="Gene3D" id="3.40.630.10">
    <property type="entry name" value="Zn peptidases"/>
    <property type="match status" value="1"/>
</dbReference>
<dbReference type="SUPFAM" id="SSF55031">
    <property type="entry name" value="Bacterial exopeptidase dimerisation domain"/>
    <property type="match status" value="1"/>
</dbReference>
<dbReference type="Gene3D" id="3.30.70.360">
    <property type="match status" value="1"/>
</dbReference>
<evidence type="ECO:0000256" key="3">
    <source>
        <dbReference type="SAM" id="MobiDB-lite"/>
    </source>
</evidence>
<dbReference type="InterPro" id="IPR052030">
    <property type="entry name" value="Peptidase_M20/M20A_hydrolases"/>
</dbReference>
<reference evidence="4 5" key="1">
    <citation type="journal article" date="2024" name="IMA Fungus">
        <title>IMA Genome - F19 : A genome assembly and annotation guide to empower mycologists, including annotated draft genome sequences of Ceratocystis pirilliformis, Diaporthe australafricana, Fusarium ophioides, Paecilomyces lecythidis, and Sporothrix stenoceras.</title>
        <authorList>
            <person name="Aylward J."/>
            <person name="Wilson A.M."/>
            <person name="Visagie C.M."/>
            <person name="Spraker J."/>
            <person name="Barnes I."/>
            <person name="Buitendag C."/>
            <person name="Ceriani C."/>
            <person name="Del Mar Angel L."/>
            <person name="du Plessis D."/>
            <person name="Fuchs T."/>
            <person name="Gasser K."/>
            <person name="Kramer D."/>
            <person name="Li W."/>
            <person name="Munsamy K."/>
            <person name="Piso A."/>
            <person name="Price J.L."/>
            <person name="Sonnekus B."/>
            <person name="Thomas C."/>
            <person name="van der Nest A."/>
            <person name="van Dijk A."/>
            <person name="van Heerden A."/>
            <person name="van Vuuren N."/>
            <person name="Yilmaz N."/>
            <person name="Duong T.A."/>
            <person name="van der Merwe N.A."/>
            <person name="Wingfield M.J."/>
            <person name="Wingfield B.D."/>
        </authorList>
    </citation>
    <scope>NUCLEOTIDE SEQUENCE [LARGE SCALE GENOMIC DNA]</scope>
    <source>
        <strain evidence="4 5">CMW 18300</strain>
    </source>
</reference>
<evidence type="ECO:0000256" key="2">
    <source>
        <dbReference type="PIRNR" id="PIRNR037226"/>
    </source>
</evidence>
<comment type="caution">
    <text evidence="4">The sequence shown here is derived from an EMBL/GenBank/DDBJ whole genome shotgun (WGS) entry which is preliminary data.</text>
</comment>
<evidence type="ECO:0000313" key="5">
    <source>
        <dbReference type="Proteomes" id="UP001583177"/>
    </source>
</evidence>
<dbReference type="CDD" id="cd05672">
    <property type="entry name" value="M20_ACY1L2-like"/>
    <property type="match status" value="1"/>
</dbReference>
<feature type="region of interest" description="Disordered" evidence="3">
    <location>
        <begin position="366"/>
        <end position="386"/>
    </location>
</feature>
<gene>
    <name evidence="4" type="ORF">Daus18300_004886</name>
</gene>
<dbReference type="NCBIfam" id="TIGR01891">
    <property type="entry name" value="amidohydrolases"/>
    <property type="match status" value="1"/>
</dbReference>
<protein>
    <recommendedName>
        <fullName evidence="2">Peptidase M20 domain-containing protein 2</fullName>
    </recommendedName>
</protein>
<dbReference type="EMBL" id="JAWRVE010000034">
    <property type="protein sequence ID" value="KAL1871141.1"/>
    <property type="molecule type" value="Genomic_DNA"/>
</dbReference>
<dbReference type="PANTHER" id="PTHR30575">
    <property type="entry name" value="PEPTIDASE M20"/>
    <property type="match status" value="1"/>
</dbReference>